<gene>
    <name evidence="14" type="primary">LOC106812430</name>
</gene>
<dbReference type="Proteomes" id="UP000695022">
    <property type="component" value="Unplaced"/>
</dbReference>
<keyword evidence="13" id="KW-1185">Reference proteome</keyword>
<evidence type="ECO:0000256" key="8">
    <source>
        <dbReference type="ARBA" id="ARBA00023015"/>
    </source>
</evidence>
<dbReference type="InterPro" id="IPR029063">
    <property type="entry name" value="SAM-dependent_MTases_sf"/>
</dbReference>
<keyword evidence="8" id="KW-0805">Transcription regulation</keyword>
<keyword evidence="4 11" id="KW-0808">Transferase</keyword>
<sequence length="397" mass="46621">MAHLYFMPFASRRILILMESKSHVFNSRVAVGIRPLHSITPTWFTHEEGCEVSDYTLQKRHKKLLFRRNRHAESMYVINERVADMLLDKLGNDLKQDSGRSIFEINPGPGVLTKKLLQSGFERIRVFEPHNEFIPYLKILESQYPHNLVLVPKDLTTIHTLSTRCKTSESTMLEGISRRPWHEDSPVTIVGVLPWKQYTFLRHMLWRLSNMSGLFSLGRCQFCLYIPHKEYWYMTAEPGILLSRYRATTVYYRLFFDIKLLHREPRSSFHPPGSEQIVKSSGKTFKDDGHMYLVELTPKRDLLEQLPKERLPELYFFVRQLMNARKAKLIAIMEQWVPKCGPRLIKQGYTIYTRTGDLTPRNYMEVFKQLSSWSEYPDSSFSAAIQTVKEQMDDLTS</sequence>
<evidence type="ECO:0000256" key="11">
    <source>
        <dbReference type="PROSITE-ProRule" id="PRU01026"/>
    </source>
</evidence>
<dbReference type="RefSeq" id="XP_014671793.1">
    <property type="nucleotide sequence ID" value="XM_014816307.1"/>
</dbReference>
<keyword evidence="10" id="KW-0804">Transcription</keyword>
<protein>
    <recommendedName>
        <fullName evidence="12">rRNA adenine N(6)-methyltransferase</fullName>
        <ecNumber evidence="12">2.1.1.-</ecNumber>
    </recommendedName>
</protein>
<feature type="binding site" evidence="11">
    <location>
        <position position="77"/>
    </location>
    <ligand>
        <name>S-adenosyl-L-methionine</name>
        <dbReference type="ChEBI" id="CHEBI:59789"/>
    </ligand>
</feature>
<evidence type="ECO:0000256" key="5">
    <source>
        <dbReference type="ARBA" id="ARBA00022691"/>
    </source>
</evidence>
<feature type="binding site" evidence="11">
    <location>
        <position position="154"/>
    </location>
    <ligand>
        <name>S-adenosyl-L-methionine</name>
        <dbReference type="ChEBI" id="CHEBI:59789"/>
    </ligand>
</feature>
<evidence type="ECO:0000256" key="9">
    <source>
        <dbReference type="ARBA" id="ARBA00023128"/>
    </source>
</evidence>
<dbReference type="Gene3D" id="3.40.50.150">
    <property type="entry name" value="Vaccinia Virus protein VP39"/>
    <property type="match status" value="1"/>
</dbReference>
<feature type="binding site" evidence="11">
    <location>
        <position position="128"/>
    </location>
    <ligand>
        <name>S-adenosyl-L-methionine</name>
        <dbReference type="ChEBI" id="CHEBI:59789"/>
    </ligand>
</feature>
<keyword evidence="6 11" id="KW-0694">RNA-binding</keyword>
<evidence type="ECO:0000313" key="14">
    <source>
        <dbReference type="RefSeq" id="XP_014671793.1"/>
    </source>
</evidence>
<dbReference type="SUPFAM" id="SSF53335">
    <property type="entry name" value="S-adenosyl-L-methionine-dependent methyltransferases"/>
    <property type="match status" value="1"/>
</dbReference>
<dbReference type="PANTHER" id="PTHR11727:SF13">
    <property type="entry name" value="DIMETHYLADENOSINE TRANSFERASE 2, MITOCHONDRIAL"/>
    <property type="match status" value="1"/>
</dbReference>
<evidence type="ECO:0000313" key="13">
    <source>
        <dbReference type="Proteomes" id="UP000695022"/>
    </source>
</evidence>
<dbReference type="GeneID" id="106812430"/>
<keyword evidence="2 12" id="KW-0698">rRNA processing</keyword>
<evidence type="ECO:0000256" key="10">
    <source>
        <dbReference type="ARBA" id="ARBA00023163"/>
    </source>
</evidence>
<name>A0ABM1EHX2_PRICU</name>
<evidence type="ECO:0000256" key="12">
    <source>
        <dbReference type="RuleBase" id="RU362106"/>
    </source>
</evidence>
<dbReference type="InterPro" id="IPR001737">
    <property type="entry name" value="KsgA/Erm"/>
</dbReference>
<comment type="caution">
    <text evidence="11">Lacks conserved residue(s) required for the propagation of feature annotation.</text>
</comment>
<dbReference type="PIRSF" id="PIRSF027833">
    <property type="entry name" value="MtTFB2"/>
    <property type="match status" value="1"/>
</dbReference>
<keyword evidence="9" id="KW-0496">Mitochondrion</keyword>
<accession>A0ABM1EHX2</accession>
<dbReference type="EC" id="2.1.1.-" evidence="12"/>
<evidence type="ECO:0000256" key="2">
    <source>
        <dbReference type="ARBA" id="ARBA00022552"/>
    </source>
</evidence>
<reference evidence="14" key="1">
    <citation type="submission" date="2025-08" db="UniProtKB">
        <authorList>
            <consortium name="RefSeq"/>
        </authorList>
    </citation>
    <scope>IDENTIFICATION</scope>
</reference>
<evidence type="ECO:0000256" key="4">
    <source>
        <dbReference type="ARBA" id="ARBA00022679"/>
    </source>
</evidence>
<organism evidence="13 14">
    <name type="scientific">Priapulus caudatus</name>
    <name type="common">Priapulid worm</name>
    <dbReference type="NCBI Taxonomy" id="37621"/>
    <lineage>
        <taxon>Eukaryota</taxon>
        <taxon>Metazoa</taxon>
        <taxon>Ecdysozoa</taxon>
        <taxon>Scalidophora</taxon>
        <taxon>Priapulida</taxon>
        <taxon>Priapulimorpha</taxon>
        <taxon>Priapulimorphida</taxon>
        <taxon>Priapulidae</taxon>
        <taxon>Priapulus</taxon>
    </lineage>
</organism>
<evidence type="ECO:0000256" key="3">
    <source>
        <dbReference type="ARBA" id="ARBA00022603"/>
    </source>
</evidence>
<keyword evidence="5 11" id="KW-0949">S-adenosyl-L-methionine</keyword>
<comment type="subcellular location">
    <subcellularLocation>
        <location evidence="1">Mitochondrion</location>
    </subcellularLocation>
</comment>
<keyword evidence="7" id="KW-0809">Transit peptide</keyword>
<dbReference type="Pfam" id="PF00398">
    <property type="entry name" value="RrnaAD"/>
    <property type="match status" value="1"/>
</dbReference>
<evidence type="ECO:0000256" key="1">
    <source>
        <dbReference type="ARBA" id="ARBA00004173"/>
    </source>
</evidence>
<dbReference type="PANTHER" id="PTHR11727">
    <property type="entry name" value="DIMETHYLADENOSINE TRANSFERASE"/>
    <property type="match status" value="1"/>
</dbReference>
<proteinExistence type="inferred from homology"/>
<comment type="similarity">
    <text evidence="11 12">Belongs to the class I-like SAM-binding methyltransferase superfamily. rRNA adenine N(6)-methyltransferase family.</text>
</comment>
<evidence type="ECO:0000256" key="7">
    <source>
        <dbReference type="ARBA" id="ARBA00022946"/>
    </source>
</evidence>
<keyword evidence="3 11" id="KW-0489">Methyltransferase</keyword>
<dbReference type="PROSITE" id="PS51689">
    <property type="entry name" value="SAM_RNA_A_N6_MT"/>
    <property type="match status" value="1"/>
</dbReference>
<evidence type="ECO:0000256" key="6">
    <source>
        <dbReference type="ARBA" id="ARBA00022884"/>
    </source>
</evidence>